<dbReference type="OrthoDB" id="1274419at2"/>
<dbReference type="Pfam" id="PF03203">
    <property type="entry name" value="MerC"/>
    <property type="match status" value="1"/>
</dbReference>
<name>A0A4Q8QHK0_9FLAO</name>
<proteinExistence type="predicted"/>
<dbReference type="AlphaFoldDB" id="A0A4Q8QHK0"/>
<dbReference type="Proteomes" id="UP000291981">
    <property type="component" value="Unassembled WGS sequence"/>
</dbReference>
<accession>A0A4Q8QHK0</accession>
<organism evidence="2 3">
    <name type="scientific">Flagellimonas allohymeniacidonis</name>
    <dbReference type="NCBI Taxonomy" id="2517819"/>
    <lineage>
        <taxon>Bacteria</taxon>
        <taxon>Pseudomonadati</taxon>
        <taxon>Bacteroidota</taxon>
        <taxon>Flavobacteriia</taxon>
        <taxon>Flavobacteriales</taxon>
        <taxon>Flavobacteriaceae</taxon>
        <taxon>Flagellimonas</taxon>
    </lineage>
</organism>
<feature type="transmembrane region" description="Helical" evidence="1">
    <location>
        <begin position="12"/>
        <end position="36"/>
    </location>
</feature>
<dbReference type="GO" id="GO:0016020">
    <property type="term" value="C:membrane"/>
    <property type="evidence" value="ECO:0007669"/>
    <property type="project" value="InterPro"/>
</dbReference>
<keyword evidence="1" id="KW-0812">Transmembrane</keyword>
<protein>
    <submittedName>
        <fullName evidence="2">MerC domain-containing protein</fullName>
    </submittedName>
</protein>
<keyword evidence="1" id="KW-1133">Transmembrane helix</keyword>
<dbReference type="EMBL" id="SGIU01000001">
    <property type="protein sequence ID" value="TAI49257.1"/>
    <property type="molecule type" value="Genomic_DNA"/>
</dbReference>
<gene>
    <name evidence="2" type="ORF">EW142_05520</name>
</gene>
<feature type="transmembrane region" description="Helical" evidence="1">
    <location>
        <begin position="77"/>
        <end position="94"/>
    </location>
</feature>
<keyword evidence="3" id="KW-1185">Reference proteome</keyword>
<dbReference type="RefSeq" id="WP_130610802.1">
    <property type="nucleotide sequence ID" value="NZ_SGIU01000001.1"/>
</dbReference>
<evidence type="ECO:0000313" key="3">
    <source>
        <dbReference type="Proteomes" id="UP000291981"/>
    </source>
</evidence>
<keyword evidence="1" id="KW-0472">Membrane</keyword>
<dbReference type="InterPro" id="IPR004891">
    <property type="entry name" value="Mercury-R_MerC"/>
</dbReference>
<comment type="caution">
    <text evidence="2">The sequence shown here is derived from an EMBL/GenBank/DDBJ whole genome shotgun (WGS) entry which is preliminary data.</text>
</comment>
<reference evidence="2 3" key="1">
    <citation type="submission" date="2019-02" db="EMBL/GenBank/DDBJ databases">
        <title>Draft genome sequence of Muricauda sp. 176CP4-71.</title>
        <authorList>
            <person name="Park J.-S."/>
        </authorList>
    </citation>
    <scope>NUCLEOTIDE SEQUENCE [LARGE SCALE GENOMIC DNA]</scope>
    <source>
        <strain evidence="2 3">176CP4-71</strain>
    </source>
</reference>
<feature type="transmembrane region" description="Helical" evidence="1">
    <location>
        <begin position="100"/>
        <end position="120"/>
    </location>
</feature>
<dbReference type="GO" id="GO:0015097">
    <property type="term" value="F:mercury ion transmembrane transporter activity"/>
    <property type="evidence" value="ECO:0007669"/>
    <property type="project" value="InterPro"/>
</dbReference>
<sequence>MKIINISSRSDLIGALASSFCLIHCVATPLLFTFPIVNSANNNHGHNLWWGILDLVFLGISLLAVNKSATHTTKSWVGYALWGTWGSLALIILNEKISLIPIWEEAIYLPAIALVFLHIYNRKYCRCGNEKCCAVK</sequence>
<feature type="transmembrane region" description="Helical" evidence="1">
    <location>
        <begin position="48"/>
        <end position="65"/>
    </location>
</feature>
<evidence type="ECO:0000313" key="2">
    <source>
        <dbReference type="EMBL" id="TAI49257.1"/>
    </source>
</evidence>
<evidence type="ECO:0000256" key="1">
    <source>
        <dbReference type="SAM" id="Phobius"/>
    </source>
</evidence>